<gene>
    <name evidence="3" type="ORF">ARMGADRAFT_1037979</name>
</gene>
<dbReference type="Proteomes" id="UP000217790">
    <property type="component" value="Unassembled WGS sequence"/>
</dbReference>
<organism evidence="3 4">
    <name type="scientific">Armillaria gallica</name>
    <name type="common">Bulbous honey fungus</name>
    <name type="synonym">Armillaria bulbosa</name>
    <dbReference type="NCBI Taxonomy" id="47427"/>
    <lineage>
        <taxon>Eukaryota</taxon>
        <taxon>Fungi</taxon>
        <taxon>Dikarya</taxon>
        <taxon>Basidiomycota</taxon>
        <taxon>Agaricomycotina</taxon>
        <taxon>Agaricomycetes</taxon>
        <taxon>Agaricomycetidae</taxon>
        <taxon>Agaricales</taxon>
        <taxon>Marasmiineae</taxon>
        <taxon>Physalacriaceae</taxon>
        <taxon>Armillaria</taxon>
    </lineage>
</organism>
<sequence>MTLLDQTCALCQPPVSCRPVRIGRLNGKATSRYKRERERVLFTATNKDPPLLAFLLLLCLSLATFWGHRQRCSHQRRDHYVKQCAYFVVQLAFLGQSNVASSRAPGGQNQVEPPQQCNTFIW</sequence>
<reference evidence="4" key="1">
    <citation type="journal article" date="2017" name="Nat. Ecol. Evol.">
        <title>Genome expansion and lineage-specific genetic innovations in the forest pathogenic fungi Armillaria.</title>
        <authorList>
            <person name="Sipos G."/>
            <person name="Prasanna A.N."/>
            <person name="Walter M.C."/>
            <person name="O'Connor E."/>
            <person name="Balint B."/>
            <person name="Krizsan K."/>
            <person name="Kiss B."/>
            <person name="Hess J."/>
            <person name="Varga T."/>
            <person name="Slot J."/>
            <person name="Riley R."/>
            <person name="Boka B."/>
            <person name="Rigling D."/>
            <person name="Barry K."/>
            <person name="Lee J."/>
            <person name="Mihaltcheva S."/>
            <person name="LaButti K."/>
            <person name="Lipzen A."/>
            <person name="Waldron R."/>
            <person name="Moloney N.M."/>
            <person name="Sperisen C."/>
            <person name="Kredics L."/>
            <person name="Vagvoelgyi C."/>
            <person name="Patrignani A."/>
            <person name="Fitzpatrick D."/>
            <person name="Nagy I."/>
            <person name="Doyle S."/>
            <person name="Anderson J.B."/>
            <person name="Grigoriev I.V."/>
            <person name="Gueldener U."/>
            <person name="Muensterkoetter M."/>
            <person name="Nagy L.G."/>
        </authorList>
    </citation>
    <scope>NUCLEOTIDE SEQUENCE [LARGE SCALE GENOMIC DNA]</scope>
    <source>
        <strain evidence="4">Ar21-2</strain>
    </source>
</reference>
<evidence type="ECO:0000313" key="3">
    <source>
        <dbReference type="EMBL" id="PBK83375.1"/>
    </source>
</evidence>
<dbReference type="EMBL" id="KZ293707">
    <property type="protein sequence ID" value="PBK83375.1"/>
    <property type="molecule type" value="Genomic_DNA"/>
</dbReference>
<feature type="region of interest" description="Disordered" evidence="1">
    <location>
        <begin position="103"/>
        <end position="122"/>
    </location>
</feature>
<keyword evidence="2" id="KW-1133">Transmembrane helix</keyword>
<keyword evidence="2" id="KW-0812">Transmembrane</keyword>
<accession>A0A2H3CK21</accession>
<dbReference type="InParanoid" id="A0A2H3CK21"/>
<evidence type="ECO:0000313" key="4">
    <source>
        <dbReference type="Proteomes" id="UP000217790"/>
    </source>
</evidence>
<keyword evidence="4" id="KW-1185">Reference proteome</keyword>
<proteinExistence type="predicted"/>
<evidence type="ECO:0000256" key="2">
    <source>
        <dbReference type="SAM" id="Phobius"/>
    </source>
</evidence>
<name>A0A2H3CK21_ARMGA</name>
<evidence type="ECO:0000256" key="1">
    <source>
        <dbReference type="SAM" id="MobiDB-lite"/>
    </source>
</evidence>
<protein>
    <submittedName>
        <fullName evidence="3">Uncharacterized protein</fullName>
    </submittedName>
</protein>
<feature type="transmembrane region" description="Helical" evidence="2">
    <location>
        <begin position="51"/>
        <end position="67"/>
    </location>
</feature>
<keyword evidence="2" id="KW-0472">Membrane</keyword>
<dbReference type="AlphaFoldDB" id="A0A2H3CK21"/>